<dbReference type="GO" id="GO:0005113">
    <property type="term" value="F:patched binding"/>
    <property type="evidence" value="ECO:0007669"/>
    <property type="project" value="TreeGrafter"/>
</dbReference>
<feature type="domain" description="Bardet-Biedl syndrome 1 protein GAE" evidence="2">
    <location>
        <begin position="489"/>
        <end position="596"/>
    </location>
</feature>
<dbReference type="Pfam" id="PF14779">
    <property type="entry name" value="BBS1"/>
    <property type="match status" value="1"/>
</dbReference>
<dbReference type="GO" id="GO:0005930">
    <property type="term" value="C:axoneme"/>
    <property type="evidence" value="ECO:0007669"/>
    <property type="project" value="TreeGrafter"/>
</dbReference>
<dbReference type="InterPro" id="IPR032728">
    <property type="entry name" value="BBS1_N"/>
</dbReference>
<dbReference type="EMBL" id="JARGDH010000005">
    <property type="protein sequence ID" value="KAL0268054.1"/>
    <property type="molecule type" value="Genomic_DNA"/>
</dbReference>
<reference evidence="3" key="1">
    <citation type="journal article" date="2024" name="Gigascience">
        <title>Chromosome-level genome of the poultry shaft louse Menopon gallinae provides insight into the host-switching and adaptive evolution of parasitic lice.</title>
        <authorList>
            <person name="Xu Y."/>
            <person name="Ma L."/>
            <person name="Liu S."/>
            <person name="Liang Y."/>
            <person name="Liu Q."/>
            <person name="He Z."/>
            <person name="Tian L."/>
            <person name="Duan Y."/>
            <person name="Cai W."/>
            <person name="Li H."/>
            <person name="Song F."/>
        </authorList>
    </citation>
    <scope>NUCLEOTIDE SEQUENCE</scope>
    <source>
        <strain evidence="3">Cailab_2023a</strain>
    </source>
</reference>
<sequence>MDYARSAHRWLDAYTDPRASLYTFTRCMSLADLQSDGDFKLVLVDLGTGSSNIKLKVYKGTSLVNETTLLEIPAGVVTFYNELREPKYPAIAIASGSNIFIYKNMKPYFKISAPKLYVNPLEVDVWIQARNGEITSRALYDMIVNIKNEIGFSNLSWQSQKFLMLSPENAEELESVKNSYSPHPIERQVVITCMTTLFKSMNTKNAISCIVFGTENGDIYIVDSEAFTVLDSVNQSEDLQKTDHTVPVVMKTTGLYDVDYRIVTCNRNGKVTLLRKGWTQVKVLIHLSVHVVDMCLLSETGNIIIANMNSTLECYTKKGRKLWNVKLQTHIMGLLPVTLSHLSLTLIAVALSGGTIQFYNGRQLVDTIVAADTIAGMIFGQFGQEDHCLILVTISGILQVKMLKRTAQFNVPGTCGSTSSANQNIKLPITKKTKVFLEHSQREKDNYIQMHQTFQKELHRLRLTAARQFADSLRKTNNLISNDSKLPMKLSAQVFGLGPTFKILLTLENMSPTSENVSTLVKKKLSIKFHYNEKIYDVERPYIQVPFLVPGLSYKFETIVRTVVDAMISDEIHVFVSSSAETTPILSAAVYMPVCDVLPVEI</sequence>
<dbReference type="SUPFAM" id="SSF50978">
    <property type="entry name" value="WD40 repeat-like"/>
    <property type="match status" value="1"/>
</dbReference>
<evidence type="ECO:0000313" key="3">
    <source>
        <dbReference type="EMBL" id="KAL0268054.1"/>
    </source>
</evidence>
<proteinExistence type="predicted"/>
<dbReference type="InterPro" id="IPR056419">
    <property type="entry name" value="GAE_BBS1"/>
</dbReference>
<dbReference type="GO" id="GO:1905515">
    <property type="term" value="P:non-motile cilium assembly"/>
    <property type="evidence" value="ECO:0007669"/>
    <property type="project" value="InterPro"/>
</dbReference>
<evidence type="ECO:0008006" key="4">
    <source>
        <dbReference type="Google" id="ProtNLM"/>
    </source>
</evidence>
<organism evidence="3">
    <name type="scientific">Menopon gallinae</name>
    <name type="common">poultry shaft louse</name>
    <dbReference type="NCBI Taxonomy" id="328185"/>
    <lineage>
        <taxon>Eukaryota</taxon>
        <taxon>Metazoa</taxon>
        <taxon>Ecdysozoa</taxon>
        <taxon>Arthropoda</taxon>
        <taxon>Hexapoda</taxon>
        <taxon>Insecta</taxon>
        <taxon>Pterygota</taxon>
        <taxon>Neoptera</taxon>
        <taxon>Paraneoptera</taxon>
        <taxon>Psocodea</taxon>
        <taxon>Troctomorpha</taxon>
        <taxon>Phthiraptera</taxon>
        <taxon>Amblycera</taxon>
        <taxon>Menoponidae</taxon>
        <taxon>Menopon</taxon>
    </lineage>
</organism>
<feature type="domain" description="Bardet-Biedl syndrome 1 N-terminal" evidence="1">
    <location>
        <begin position="10"/>
        <end position="275"/>
    </location>
</feature>
<dbReference type="GO" id="GO:0005813">
    <property type="term" value="C:centrosome"/>
    <property type="evidence" value="ECO:0007669"/>
    <property type="project" value="TreeGrafter"/>
</dbReference>
<dbReference type="InterPro" id="IPR028784">
    <property type="entry name" value="BBS1"/>
</dbReference>
<gene>
    <name evidence="3" type="ORF">PYX00_010138</name>
</gene>
<evidence type="ECO:0000259" key="2">
    <source>
        <dbReference type="Pfam" id="PF23304"/>
    </source>
</evidence>
<dbReference type="GO" id="GO:0034464">
    <property type="term" value="C:BBSome"/>
    <property type="evidence" value="ECO:0007669"/>
    <property type="project" value="InterPro"/>
</dbReference>
<evidence type="ECO:0000259" key="1">
    <source>
        <dbReference type="Pfam" id="PF14779"/>
    </source>
</evidence>
<dbReference type="PANTHER" id="PTHR20870">
    <property type="entry name" value="BARDET-BIEDL SYNDROME 1 PROTEIN"/>
    <property type="match status" value="1"/>
</dbReference>
<name>A0AAW2HE54_9NEOP</name>
<accession>A0AAW2HE54</accession>
<dbReference type="GO" id="GO:0061512">
    <property type="term" value="P:protein localization to cilium"/>
    <property type="evidence" value="ECO:0007669"/>
    <property type="project" value="TreeGrafter"/>
</dbReference>
<dbReference type="GO" id="GO:0005119">
    <property type="term" value="F:smoothened binding"/>
    <property type="evidence" value="ECO:0007669"/>
    <property type="project" value="TreeGrafter"/>
</dbReference>
<protein>
    <recommendedName>
        <fullName evidence="4">Bardet-Biedl syndrome 1</fullName>
    </recommendedName>
</protein>
<dbReference type="InterPro" id="IPR036322">
    <property type="entry name" value="WD40_repeat_dom_sf"/>
</dbReference>
<dbReference type="Pfam" id="PF23304">
    <property type="entry name" value="GAE_BBS1"/>
    <property type="match status" value="1"/>
</dbReference>
<dbReference type="PANTHER" id="PTHR20870:SF0">
    <property type="entry name" value="BARDET-BIEDL SYNDROME 1 PROTEIN"/>
    <property type="match status" value="1"/>
</dbReference>
<dbReference type="AlphaFoldDB" id="A0AAW2HE54"/>
<comment type="caution">
    <text evidence="3">The sequence shown here is derived from an EMBL/GenBank/DDBJ whole genome shotgun (WGS) entry which is preliminary data.</text>
</comment>